<accession>A0ABS7UW61</accession>
<keyword evidence="5 7" id="KW-1133">Transmembrane helix</keyword>
<dbReference type="NCBIfam" id="NF008502">
    <property type="entry name" value="PRK11412.1"/>
    <property type="match status" value="1"/>
</dbReference>
<feature type="transmembrane region" description="Helical" evidence="7">
    <location>
        <begin position="168"/>
        <end position="186"/>
    </location>
</feature>
<evidence type="ECO:0000313" key="8">
    <source>
        <dbReference type="EMBL" id="MBZ5752555.1"/>
    </source>
</evidence>
<dbReference type="RefSeq" id="WP_224141008.1">
    <property type="nucleotide sequence ID" value="NZ_JAIQUM010000059.1"/>
</dbReference>
<keyword evidence="3" id="KW-0813">Transport</keyword>
<feature type="transmembrane region" description="Helical" evidence="7">
    <location>
        <begin position="138"/>
        <end position="156"/>
    </location>
</feature>
<keyword evidence="6 7" id="KW-0472">Membrane</keyword>
<dbReference type="Pfam" id="PF00860">
    <property type="entry name" value="Xan_ur_permease"/>
    <property type="match status" value="1"/>
</dbReference>
<name>A0ABS7UW61_9BACI</name>
<feature type="transmembrane region" description="Helical" evidence="7">
    <location>
        <begin position="317"/>
        <end position="350"/>
    </location>
</feature>
<feature type="transmembrane region" description="Helical" evidence="7">
    <location>
        <begin position="400"/>
        <end position="418"/>
    </location>
</feature>
<feature type="transmembrane region" description="Helical" evidence="7">
    <location>
        <begin position="193"/>
        <end position="215"/>
    </location>
</feature>
<comment type="caution">
    <text evidence="8">The sequence shown here is derived from an EMBL/GenBank/DDBJ whole genome shotgun (WGS) entry which is preliminary data.</text>
</comment>
<feature type="transmembrane region" description="Helical" evidence="7">
    <location>
        <begin position="275"/>
        <end position="297"/>
    </location>
</feature>
<feature type="transmembrane region" description="Helical" evidence="7">
    <location>
        <begin position="103"/>
        <end position="126"/>
    </location>
</feature>
<evidence type="ECO:0000256" key="3">
    <source>
        <dbReference type="ARBA" id="ARBA00022448"/>
    </source>
</evidence>
<dbReference type="InterPro" id="IPR006043">
    <property type="entry name" value="NCS2"/>
</dbReference>
<organism evidence="8 9">
    <name type="scientific">Metabacillus rhizolycopersici</name>
    <dbReference type="NCBI Taxonomy" id="2875709"/>
    <lineage>
        <taxon>Bacteria</taxon>
        <taxon>Bacillati</taxon>
        <taxon>Bacillota</taxon>
        <taxon>Bacilli</taxon>
        <taxon>Bacillales</taxon>
        <taxon>Bacillaceae</taxon>
        <taxon>Metabacillus</taxon>
    </lineage>
</organism>
<evidence type="ECO:0000256" key="5">
    <source>
        <dbReference type="ARBA" id="ARBA00022989"/>
    </source>
</evidence>
<proteinExistence type="inferred from homology"/>
<gene>
    <name evidence="8" type="ORF">K9V48_20475</name>
</gene>
<feature type="transmembrane region" description="Helical" evidence="7">
    <location>
        <begin position="12"/>
        <end position="33"/>
    </location>
</feature>
<dbReference type="PANTHER" id="PTHR42810:SF1">
    <property type="entry name" value="PURINE PERMEASE YWDJ-RELATED"/>
    <property type="match status" value="1"/>
</dbReference>
<dbReference type="NCBIfam" id="NF037981">
    <property type="entry name" value="NCS2_1"/>
    <property type="match status" value="1"/>
</dbReference>
<reference evidence="8" key="1">
    <citation type="submission" date="2024-05" db="EMBL/GenBank/DDBJ databases">
        <title>Metabacillus sp. nov., isolated from the rhizosphere soil of tomato plants.</title>
        <authorList>
            <person name="Ma R."/>
        </authorList>
    </citation>
    <scope>NUCLEOTIDE SEQUENCE</scope>
    <source>
        <strain evidence="8">DBTR6</strain>
    </source>
</reference>
<comment type="similarity">
    <text evidence="2">Belongs to the nucleobase:cation symporter-2 (NCS2) (TC 2.A.40) family.</text>
</comment>
<dbReference type="EMBL" id="JAIQUM010000059">
    <property type="protein sequence ID" value="MBZ5752555.1"/>
    <property type="molecule type" value="Genomic_DNA"/>
</dbReference>
<evidence type="ECO:0000256" key="2">
    <source>
        <dbReference type="ARBA" id="ARBA00008821"/>
    </source>
</evidence>
<protein>
    <submittedName>
        <fullName evidence="8">Uracil/xanthine transporter</fullName>
    </submittedName>
</protein>
<dbReference type="PANTHER" id="PTHR42810">
    <property type="entry name" value="PURINE PERMEASE C1399.01C-RELATED"/>
    <property type="match status" value="1"/>
</dbReference>
<keyword evidence="9" id="KW-1185">Reference proteome</keyword>
<evidence type="ECO:0000256" key="4">
    <source>
        <dbReference type="ARBA" id="ARBA00022692"/>
    </source>
</evidence>
<evidence type="ECO:0000256" key="6">
    <source>
        <dbReference type="ARBA" id="ARBA00023136"/>
    </source>
</evidence>
<keyword evidence="4 7" id="KW-0812">Transmembrane</keyword>
<dbReference type="Proteomes" id="UP001165287">
    <property type="component" value="Unassembled WGS sequence"/>
</dbReference>
<sequence length="429" mass="46402">MVKTTLGISLTTFASLQWLFFIFANVVVVPISIGVAFDLSPTEIAAIQRSSFIFTGVACMLQGFIGHRYPIMEGPSGVIWGLVLNLCSSASSLGMSFPEIGGGIATGLLLAGAFTILLSICNLFPLIHKVITPMVMSVYLFLLTFQLIIIFFRGMLKINEDGILDLPITFYSFGIVIFVSLLNIVGNKIIGNFSILLGIVIGWIGYFFLFSTEAIDLSKTSSIHLFPLGQPNLELGIIVITFLGCLINLSNTSASIVAISKLYHEKPTNRQYKSSYLLTGIYAAIAPVFGLISYAPFASSIGFLESTKILIKKPFLIGGGLMILLGIIPALGSLLATLPITVGNAVLFVAYIQLFGTSLKSLNGYNFTSKTIFRLAIPVLVGVCIMTLDSELFSSFPIYLQPLIANGFISGVLLSIMLEKLIHWEKIGD</sequence>
<evidence type="ECO:0000313" key="9">
    <source>
        <dbReference type="Proteomes" id="UP001165287"/>
    </source>
</evidence>
<feature type="transmembrane region" description="Helical" evidence="7">
    <location>
        <begin position="235"/>
        <end position="263"/>
    </location>
</feature>
<feature type="transmembrane region" description="Helical" evidence="7">
    <location>
        <begin position="45"/>
        <end position="65"/>
    </location>
</feature>
<evidence type="ECO:0000256" key="1">
    <source>
        <dbReference type="ARBA" id="ARBA00004141"/>
    </source>
</evidence>
<evidence type="ECO:0000256" key="7">
    <source>
        <dbReference type="SAM" id="Phobius"/>
    </source>
</evidence>
<comment type="subcellular location">
    <subcellularLocation>
        <location evidence="1">Membrane</location>
        <topology evidence="1">Multi-pass membrane protein</topology>
    </subcellularLocation>
</comment>